<dbReference type="OrthoDB" id="5453446at2"/>
<dbReference type="Pfam" id="PF13148">
    <property type="entry name" value="DUF3987"/>
    <property type="match status" value="2"/>
</dbReference>
<keyword evidence="2" id="KW-1185">Reference proteome</keyword>
<dbReference type="AlphaFoldDB" id="A0A512NHG0"/>
<gene>
    <name evidence="1" type="ORF">RSO01_55500</name>
</gene>
<accession>A0A512NHG0</accession>
<evidence type="ECO:0000313" key="2">
    <source>
        <dbReference type="Proteomes" id="UP000321058"/>
    </source>
</evidence>
<sequence>MSGMDHRTKGLSEASADASAVSAVAARSSGTEDAGAPHFSRFSGWSEIEGDLLDDRRVCVPAFPLELLPPPWRDWSSDAARCADAPVDYVAQAVLAAIVGVCGPRVFLSIAPGWSEPLLLRLAVVGAASTGKTPALLSVRRLLAMLEREPSDDGGEPKRQIVLREARFEKMAATLARNPRGMLLWRDGAAGCLAPLGGGRSVRDLDPYAVSILGSMEPDCLVQSLPRGGDGLAARFLYAWPNPSPFRPLADRKPLRNEAVLILLRRLLQAIDTSSKPHVLSVDRSGAEAFDVFLARLDREIRQAEEPEAAWLGKGRGAVACLAGTFSLLRWSAANSDEPPRRIGLESMEHAVSLWSDYYRPHARAFLQRALPTDLECRARRVVRWLRADDRASLSREDVRRTALGQTVDAREADRVLARLVEGGVLRRLAANSRPQGGRPALRWQVNPLLTAAQA</sequence>
<evidence type="ECO:0000313" key="1">
    <source>
        <dbReference type="EMBL" id="GEP58384.1"/>
    </source>
</evidence>
<comment type="caution">
    <text evidence="1">The sequence shown here is derived from an EMBL/GenBank/DDBJ whole genome shotgun (WGS) entry which is preliminary data.</text>
</comment>
<evidence type="ECO:0008006" key="3">
    <source>
        <dbReference type="Google" id="ProtNLM"/>
    </source>
</evidence>
<dbReference type="Proteomes" id="UP000321058">
    <property type="component" value="Unassembled WGS sequence"/>
</dbReference>
<dbReference type="InterPro" id="IPR025048">
    <property type="entry name" value="DUF3987"/>
</dbReference>
<protein>
    <recommendedName>
        <fullName evidence="3">DUF3987 domain-containing protein</fullName>
    </recommendedName>
</protein>
<name>A0A512NHG0_9HYPH</name>
<organism evidence="1 2">
    <name type="scientific">Reyranella soli</name>
    <dbReference type="NCBI Taxonomy" id="1230389"/>
    <lineage>
        <taxon>Bacteria</taxon>
        <taxon>Pseudomonadati</taxon>
        <taxon>Pseudomonadota</taxon>
        <taxon>Alphaproteobacteria</taxon>
        <taxon>Hyphomicrobiales</taxon>
        <taxon>Reyranellaceae</taxon>
        <taxon>Reyranella</taxon>
    </lineage>
</organism>
<dbReference type="EMBL" id="BKAJ01000099">
    <property type="protein sequence ID" value="GEP58384.1"/>
    <property type="molecule type" value="Genomic_DNA"/>
</dbReference>
<proteinExistence type="predicted"/>
<reference evidence="1 2" key="1">
    <citation type="submission" date="2019-07" db="EMBL/GenBank/DDBJ databases">
        <title>Whole genome shotgun sequence of Reyranella soli NBRC 108950.</title>
        <authorList>
            <person name="Hosoyama A."/>
            <person name="Uohara A."/>
            <person name="Ohji S."/>
            <person name="Ichikawa N."/>
        </authorList>
    </citation>
    <scope>NUCLEOTIDE SEQUENCE [LARGE SCALE GENOMIC DNA]</scope>
    <source>
        <strain evidence="1 2">NBRC 108950</strain>
    </source>
</reference>